<evidence type="ECO:0000313" key="4">
    <source>
        <dbReference type="Proteomes" id="UP000821853"/>
    </source>
</evidence>
<feature type="transmembrane region" description="Helical" evidence="1">
    <location>
        <begin position="107"/>
        <end position="125"/>
    </location>
</feature>
<dbReference type="GO" id="GO:0008757">
    <property type="term" value="F:S-adenosylmethionine-dependent methyltransferase activity"/>
    <property type="evidence" value="ECO:0007669"/>
    <property type="project" value="InterPro"/>
</dbReference>
<dbReference type="EMBL" id="JABSTR010000003">
    <property type="protein sequence ID" value="KAH9364886.1"/>
    <property type="molecule type" value="Genomic_DNA"/>
</dbReference>
<dbReference type="OrthoDB" id="6504634at2759"/>
<dbReference type="Proteomes" id="UP000821853">
    <property type="component" value="Unassembled WGS sequence"/>
</dbReference>
<organism evidence="3 4">
    <name type="scientific">Haemaphysalis longicornis</name>
    <name type="common">Bush tick</name>
    <dbReference type="NCBI Taxonomy" id="44386"/>
    <lineage>
        <taxon>Eukaryota</taxon>
        <taxon>Metazoa</taxon>
        <taxon>Ecdysozoa</taxon>
        <taxon>Arthropoda</taxon>
        <taxon>Chelicerata</taxon>
        <taxon>Arachnida</taxon>
        <taxon>Acari</taxon>
        <taxon>Parasitiformes</taxon>
        <taxon>Ixodida</taxon>
        <taxon>Ixodoidea</taxon>
        <taxon>Ixodidae</taxon>
        <taxon>Haemaphysalinae</taxon>
        <taxon>Haemaphysalis</taxon>
    </lineage>
</organism>
<protein>
    <recommendedName>
        <fullName evidence="2">Methyltransferase type 11 domain-containing protein</fullName>
    </recommendedName>
</protein>
<dbReference type="InterPro" id="IPR029063">
    <property type="entry name" value="SAM-dependent_MTases_sf"/>
</dbReference>
<dbReference type="InterPro" id="IPR013216">
    <property type="entry name" value="Methyltransf_11"/>
</dbReference>
<name>A0A9J6FF12_HAELO</name>
<keyword evidence="4" id="KW-1185">Reference proteome</keyword>
<keyword evidence="1" id="KW-1133">Transmembrane helix</keyword>
<dbReference type="AlphaFoldDB" id="A0A9J6FF12"/>
<gene>
    <name evidence="3" type="ORF">HPB48_021308</name>
</gene>
<keyword evidence="1" id="KW-0472">Membrane</keyword>
<sequence length="141" mass="16302">MLKLAAEKYPHPKIHHKQLDILGDVDRFERAEGQFQRVYSFLMLQWVRDQRQAMANVEKLLLPGGECLLMFERNLHFFDLFVGMMNSPRWAKYARVSCPCHLRLMPGALYFVVLGLCNGLLNALAKLKIAHTQISSTKKTQ</sequence>
<comment type="caution">
    <text evidence="3">The sequence shown here is derived from an EMBL/GenBank/DDBJ whole genome shotgun (WGS) entry which is preliminary data.</text>
</comment>
<dbReference type="Pfam" id="PF08241">
    <property type="entry name" value="Methyltransf_11"/>
    <property type="match status" value="1"/>
</dbReference>
<dbReference type="VEuPathDB" id="VectorBase:HLOH_045411"/>
<evidence type="ECO:0000259" key="2">
    <source>
        <dbReference type="Pfam" id="PF08241"/>
    </source>
</evidence>
<feature type="domain" description="Methyltransferase type 11" evidence="2">
    <location>
        <begin position="1"/>
        <end position="68"/>
    </location>
</feature>
<proteinExistence type="predicted"/>
<reference evidence="3 4" key="1">
    <citation type="journal article" date="2020" name="Cell">
        <title>Large-Scale Comparative Analyses of Tick Genomes Elucidate Their Genetic Diversity and Vector Capacities.</title>
        <authorList>
            <consortium name="Tick Genome and Microbiome Consortium (TIGMIC)"/>
            <person name="Jia N."/>
            <person name="Wang J."/>
            <person name="Shi W."/>
            <person name="Du L."/>
            <person name="Sun Y."/>
            <person name="Zhan W."/>
            <person name="Jiang J.F."/>
            <person name="Wang Q."/>
            <person name="Zhang B."/>
            <person name="Ji P."/>
            <person name="Bell-Sakyi L."/>
            <person name="Cui X.M."/>
            <person name="Yuan T.T."/>
            <person name="Jiang B.G."/>
            <person name="Yang W.F."/>
            <person name="Lam T.T."/>
            <person name="Chang Q.C."/>
            <person name="Ding S.J."/>
            <person name="Wang X.J."/>
            <person name="Zhu J.G."/>
            <person name="Ruan X.D."/>
            <person name="Zhao L."/>
            <person name="Wei J.T."/>
            <person name="Ye R.Z."/>
            <person name="Que T.C."/>
            <person name="Du C.H."/>
            <person name="Zhou Y.H."/>
            <person name="Cheng J.X."/>
            <person name="Dai P.F."/>
            <person name="Guo W.B."/>
            <person name="Han X.H."/>
            <person name="Huang E.J."/>
            <person name="Li L.F."/>
            <person name="Wei W."/>
            <person name="Gao Y.C."/>
            <person name="Liu J.Z."/>
            <person name="Shao H.Z."/>
            <person name="Wang X."/>
            <person name="Wang C.C."/>
            <person name="Yang T.C."/>
            <person name="Huo Q.B."/>
            <person name="Li W."/>
            <person name="Chen H.Y."/>
            <person name="Chen S.E."/>
            <person name="Zhou L.G."/>
            <person name="Ni X.B."/>
            <person name="Tian J.H."/>
            <person name="Sheng Y."/>
            <person name="Liu T."/>
            <person name="Pan Y.S."/>
            <person name="Xia L.Y."/>
            <person name="Li J."/>
            <person name="Zhao F."/>
            <person name="Cao W.C."/>
        </authorList>
    </citation>
    <scope>NUCLEOTIDE SEQUENCE [LARGE SCALE GENOMIC DNA]</scope>
    <source>
        <strain evidence="3">HaeL-2018</strain>
    </source>
</reference>
<accession>A0A9J6FF12</accession>
<dbReference type="Gene3D" id="3.40.50.150">
    <property type="entry name" value="Vaccinia Virus protein VP39"/>
    <property type="match status" value="1"/>
</dbReference>
<evidence type="ECO:0000313" key="3">
    <source>
        <dbReference type="EMBL" id="KAH9364886.1"/>
    </source>
</evidence>
<dbReference type="SUPFAM" id="SSF53335">
    <property type="entry name" value="S-adenosyl-L-methionine-dependent methyltransferases"/>
    <property type="match status" value="1"/>
</dbReference>
<evidence type="ECO:0000256" key="1">
    <source>
        <dbReference type="SAM" id="Phobius"/>
    </source>
</evidence>
<keyword evidence="1" id="KW-0812">Transmembrane</keyword>